<dbReference type="RefSeq" id="WP_095672620.1">
    <property type="nucleotide sequence ID" value="NZ_CP016771.1"/>
</dbReference>
<dbReference type="AlphaFoldDB" id="A0A249KA13"/>
<dbReference type="Proteomes" id="UP000217171">
    <property type="component" value="Chromosome"/>
</dbReference>
<accession>A0A249KA13</accession>
<proteinExistence type="predicted"/>
<evidence type="ECO:0000313" key="2">
    <source>
        <dbReference type="EMBL" id="ASY13621.1"/>
    </source>
</evidence>
<dbReference type="Pfam" id="PF01136">
    <property type="entry name" value="Peptidase_U32"/>
    <property type="match status" value="1"/>
</dbReference>
<evidence type="ECO:0000256" key="1">
    <source>
        <dbReference type="SAM" id="MobiDB-lite"/>
    </source>
</evidence>
<dbReference type="InterPro" id="IPR001539">
    <property type="entry name" value="Peptidase_U32"/>
</dbReference>
<dbReference type="KEGG" id="nhi:B1s21160_04760"/>
<dbReference type="OrthoDB" id="244056at2"/>
<organism evidence="2 3">
    <name type="scientific">Candidatus Nanopelagicus hibericus</name>
    <dbReference type="NCBI Taxonomy" id="1884915"/>
    <lineage>
        <taxon>Bacteria</taxon>
        <taxon>Bacillati</taxon>
        <taxon>Actinomycetota</taxon>
        <taxon>Actinomycetes</taxon>
        <taxon>Candidatus Nanopelagicales</taxon>
        <taxon>Candidatus Nanopelagicaceae</taxon>
        <taxon>Candidatus Nanopelagicus</taxon>
    </lineage>
</organism>
<dbReference type="EMBL" id="CP016771">
    <property type="protein sequence ID" value="ASY13621.1"/>
    <property type="molecule type" value="Genomic_DNA"/>
</dbReference>
<reference evidence="2 3" key="1">
    <citation type="submission" date="2016-07" db="EMBL/GenBank/DDBJ databases">
        <title>High microdiversification within the ubiquitous acI lineage of Actinobacteria.</title>
        <authorList>
            <person name="Neuenschwander S.M."/>
            <person name="Salcher M."/>
            <person name="Ghai R."/>
            <person name="Pernthaler J."/>
        </authorList>
    </citation>
    <scope>NUCLEOTIDE SEQUENCE [LARGE SCALE GENOMIC DNA]</scope>
    <source>
        <strain evidence="2">MMS-21-160</strain>
    </source>
</reference>
<sequence length="307" mass="33106">MASWPSTRDPKGPMKRSIGILSKQKIQSQDADGLPESGKRFADGSRYKIEIPSVEGPAAFKTVIDEAKKHKLVIHRISQGSGIMMQTDDEIKQMVAMGKKEKIEVCLFVGPRASWDIGKQVSASAGVIASPTLRGGDQLRFALEDVINGVNLGLRSVLVGDLGLLKVLGDAKRKGDLPKELILKTSVALVCNNPATAALLEDLGASTLNLATDLSLQQIAAIRSQVDLPVDIYVEGPDDFGGAVRHYETPDLVRVAAPIYLKFTLRNSPGLYPAGAHIQGLVESTAKERVRRAAISKAILDRYGFKK</sequence>
<gene>
    <name evidence="2" type="ORF">B1s21160_04760</name>
</gene>
<evidence type="ECO:0000313" key="3">
    <source>
        <dbReference type="Proteomes" id="UP000217171"/>
    </source>
</evidence>
<keyword evidence="3" id="KW-1185">Reference proteome</keyword>
<feature type="region of interest" description="Disordered" evidence="1">
    <location>
        <begin position="1"/>
        <end position="39"/>
    </location>
</feature>
<name>A0A249KA13_9ACTN</name>
<protein>
    <submittedName>
        <fullName evidence="2">Peptidase U32</fullName>
    </submittedName>
</protein>